<comment type="caution">
    <text evidence="2">The sequence shown here is derived from an EMBL/GenBank/DDBJ whole genome shotgun (WGS) entry which is preliminary data.</text>
</comment>
<feature type="compositionally biased region" description="Polar residues" evidence="1">
    <location>
        <begin position="1"/>
        <end position="10"/>
    </location>
</feature>
<accession>A0A6S7LQ40</accession>
<name>A0A6S7LQ40_PARCT</name>
<feature type="compositionally biased region" description="Basic and acidic residues" evidence="1">
    <location>
        <begin position="20"/>
        <end position="29"/>
    </location>
</feature>
<evidence type="ECO:0000313" key="2">
    <source>
        <dbReference type="EMBL" id="CAB4037409.1"/>
    </source>
</evidence>
<feature type="region of interest" description="Disordered" evidence="1">
    <location>
        <begin position="1"/>
        <end position="29"/>
    </location>
</feature>
<evidence type="ECO:0000256" key="1">
    <source>
        <dbReference type="SAM" id="MobiDB-lite"/>
    </source>
</evidence>
<reference evidence="2" key="1">
    <citation type="submission" date="2020-04" db="EMBL/GenBank/DDBJ databases">
        <authorList>
            <person name="Alioto T."/>
            <person name="Alioto T."/>
            <person name="Gomez Garrido J."/>
        </authorList>
    </citation>
    <scope>NUCLEOTIDE SEQUENCE</scope>
    <source>
        <strain evidence="2">A484AB</strain>
    </source>
</reference>
<dbReference type="Proteomes" id="UP001152795">
    <property type="component" value="Unassembled WGS sequence"/>
</dbReference>
<sequence>MASRATKQSVGSKGSGDTDDDKRRKEVRREFVSEYGRGVKEITGTLPYSLSMRPDAVTASEEVVDIVLECQTVNAPNVNRDNSVRVIPVTRTPRSLSWPTRSRRILFEREQFLVPPEENKRLLRIANGYEKTGDEEQQHVEEEEIEEEMEEVLNLVALPARLPGVSLS</sequence>
<dbReference type="AlphaFoldDB" id="A0A6S7LQ40"/>
<protein>
    <submittedName>
        <fullName evidence="2">Uncharacterized protein</fullName>
    </submittedName>
</protein>
<gene>
    <name evidence="2" type="ORF">PACLA_8A084122</name>
</gene>
<proteinExistence type="predicted"/>
<organism evidence="2 3">
    <name type="scientific">Paramuricea clavata</name>
    <name type="common">Red gorgonian</name>
    <name type="synonym">Violescent sea-whip</name>
    <dbReference type="NCBI Taxonomy" id="317549"/>
    <lineage>
        <taxon>Eukaryota</taxon>
        <taxon>Metazoa</taxon>
        <taxon>Cnidaria</taxon>
        <taxon>Anthozoa</taxon>
        <taxon>Octocorallia</taxon>
        <taxon>Malacalcyonacea</taxon>
        <taxon>Plexauridae</taxon>
        <taxon>Paramuricea</taxon>
    </lineage>
</organism>
<keyword evidence="3" id="KW-1185">Reference proteome</keyword>
<dbReference type="EMBL" id="CACRXK020023054">
    <property type="protein sequence ID" value="CAB4037409.1"/>
    <property type="molecule type" value="Genomic_DNA"/>
</dbReference>
<evidence type="ECO:0000313" key="3">
    <source>
        <dbReference type="Proteomes" id="UP001152795"/>
    </source>
</evidence>